<organism evidence="1 2">
    <name type="scientific">Gigaspora margarita</name>
    <dbReference type="NCBI Taxonomy" id="4874"/>
    <lineage>
        <taxon>Eukaryota</taxon>
        <taxon>Fungi</taxon>
        <taxon>Fungi incertae sedis</taxon>
        <taxon>Mucoromycota</taxon>
        <taxon>Glomeromycotina</taxon>
        <taxon>Glomeromycetes</taxon>
        <taxon>Diversisporales</taxon>
        <taxon>Gigasporaceae</taxon>
        <taxon>Gigaspora</taxon>
    </lineage>
</organism>
<keyword evidence="2" id="KW-1185">Reference proteome</keyword>
<name>A0ABN7XF65_GIGMA</name>
<dbReference type="Proteomes" id="UP000789901">
    <property type="component" value="Unassembled WGS sequence"/>
</dbReference>
<proteinExistence type="predicted"/>
<evidence type="ECO:0000313" key="1">
    <source>
        <dbReference type="EMBL" id="CAG8853864.1"/>
    </source>
</evidence>
<reference evidence="1 2" key="1">
    <citation type="submission" date="2021-06" db="EMBL/GenBank/DDBJ databases">
        <authorList>
            <person name="Kallberg Y."/>
            <person name="Tangrot J."/>
            <person name="Rosling A."/>
        </authorList>
    </citation>
    <scope>NUCLEOTIDE SEQUENCE [LARGE SCALE GENOMIC DNA]</scope>
    <source>
        <strain evidence="1 2">120-4 pot B 10/14</strain>
    </source>
</reference>
<evidence type="ECO:0000313" key="2">
    <source>
        <dbReference type="Proteomes" id="UP000789901"/>
    </source>
</evidence>
<feature type="non-terminal residue" evidence="1">
    <location>
        <position position="1"/>
    </location>
</feature>
<feature type="non-terminal residue" evidence="1">
    <location>
        <position position="72"/>
    </location>
</feature>
<sequence>LNQVSPSLEEAGLHLEIYIDGDLDSNKTLANVPIVSNIYADLKHLTKNIRNSLRNHIMRWFRGCIYLAALRK</sequence>
<comment type="caution">
    <text evidence="1">The sequence shown here is derived from an EMBL/GenBank/DDBJ whole genome shotgun (WGS) entry which is preliminary data.</text>
</comment>
<dbReference type="EMBL" id="CAJVQB010130049">
    <property type="protein sequence ID" value="CAG8853864.1"/>
    <property type="molecule type" value="Genomic_DNA"/>
</dbReference>
<accession>A0ABN7XF65</accession>
<protein>
    <submittedName>
        <fullName evidence="1">37370_t:CDS:1</fullName>
    </submittedName>
</protein>
<gene>
    <name evidence="1" type="ORF">GMARGA_LOCUS42685</name>
</gene>